<name>A0ABQ6FTD1_9CHLR</name>
<accession>A0ABQ6FTD1</accession>
<sequence>MLFTQAHLLLTSCSFKTSSRLRQIMKLMQLSSISQLVSQPPLVPSFQNAFTSVVPMLTALWAILASAIQPPVLHSHFGTSPLM</sequence>
<reference evidence="1 2" key="1">
    <citation type="submission" date="2023-02" db="EMBL/GenBank/DDBJ databases">
        <title>Dictyobacter halimunensis sp. nov., a new member of the class Ktedonobacteria from forest soil in a geothermal area.</title>
        <authorList>
            <person name="Rachmania M.K."/>
            <person name="Ningsih F."/>
            <person name="Sakai Y."/>
            <person name="Yabe S."/>
            <person name="Yokota A."/>
            <person name="Sjamsuridzal W."/>
        </authorList>
    </citation>
    <scope>NUCLEOTIDE SEQUENCE [LARGE SCALE GENOMIC DNA]</scope>
    <source>
        <strain evidence="1 2">S3.2.2.5</strain>
    </source>
</reference>
<keyword evidence="2" id="KW-1185">Reference proteome</keyword>
<comment type="caution">
    <text evidence="1">The sequence shown here is derived from an EMBL/GenBank/DDBJ whole genome shotgun (WGS) entry which is preliminary data.</text>
</comment>
<dbReference type="Proteomes" id="UP001344906">
    <property type="component" value="Unassembled WGS sequence"/>
</dbReference>
<dbReference type="EMBL" id="BSRI01000002">
    <property type="protein sequence ID" value="GLV57519.1"/>
    <property type="molecule type" value="Genomic_DNA"/>
</dbReference>
<gene>
    <name evidence="1" type="ORF">KDH_43550</name>
</gene>
<organism evidence="1 2">
    <name type="scientific">Dictyobacter halimunensis</name>
    <dbReference type="NCBI Taxonomy" id="3026934"/>
    <lineage>
        <taxon>Bacteria</taxon>
        <taxon>Bacillati</taxon>
        <taxon>Chloroflexota</taxon>
        <taxon>Ktedonobacteria</taxon>
        <taxon>Ktedonobacterales</taxon>
        <taxon>Dictyobacteraceae</taxon>
        <taxon>Dictyobacter</taxon>
    </lineage>
</organism>
<protein>
    <submittedName>
        <fullName evidence="1">Uncharacterized protein</fullName>
    </submittedName>
</protein>
<proteinExistence type="predicted"/>
<evidence type="ECO:0000313" key="1">
    <source>
        <dbReference type="EMBL" id="GLV57519.1"/>
    </source>
</evidence>
<evidence type="ECO:0000313" key="2">
    <source>
        <dbReference type="Proteomes" id="UP001344906"/>
    </source>
</evidence>